<organism evidence="1 2">
    <name type="scientific">Rubroshorea leprosula</name>
    <dbReference type="NCBI Taxonomy" id="152421"/>
    <lineage>
        <taxon>Eukaryota</taxon>
        <taxon>Viridiplantae</taxon>
        <taxon>Streptophyta</taxon>
        <taxon>Embryophyta</taxon>
        <taxon>Tracheophyta</taxon>
        <taxon>Spermatophyta</taxon>
        <taxon>Magnoliopsida</taxon>
        <taxon>eudicotyledons</taxon>
        <taxon>Gunneridae</taxon>
        <taxon>Pentapetalae</taxon>
        <taxon>rosids</taxon>
        <taxon>malvids</taxon>
        <taxon>Malvales</taxon>
        <taxon>Dipterocarpaceae</taxon>
        <taxon>Rubroshorea</taxon>
    </lineage>
</organism>
<dbReference type="EMBL" id="BPVZ01000038">
    <property type="protein sequence ID" value="GKV13200.1"/>
    <property type="molecule type" value="Genomic_DNA"/>
</dbReference>
<protein>
    <submittedName>
        <fullName evidence="1">Uncharacterized protein</fullName>
    </submittedName>
</protein>
<comment type="caution">
    <text evidence="1">The sequence shown here is derived from an EMBL/GenBank/DDBJ whole genome shotgun (WGS) entry which is preliminary data.</text>
</comment>
<evidence type="ECO:0000313" key="2">
    <source>
        <dbReference type="Proteomes" id="UP001054252"/>
    </source>
</evidence>
<name>A0AAV5JR21_9ROSI</name>
<reference evidence="1 2" key="1">
    <citation type="journal article" date="2021" name="Commun. Biol.">
        <title>The genome of Shorea leprosula (Dipterocarpaceae) highlights the ecological relevance of drought in aseasonal tropical rainforests.</title>
        <authorList>
            <person name="Ng K.K.S."/>
            <person name="Kobayashi M.J."/>
            <person name="Fawcett J.A."/>
            <person name="Hatakeyama M."/>
            <person name="Paape T."/>
            <person name="Ng C.H."/>
            <person name="Ang C.C."/>
            <person name="Tnah L.H."/>
            <person name="Lee C.T."/>
            <person name="Nishiyama T."/>
            <person name="Sese J."/>
            <person name="O'Brien M.J."/>
            <person name="Copetti D."/>
            <person name="Mohd Noor M.I."/>
            <person name="Ong R.C."/>
            <person name="Putra M."/>
            <person name="Sireger I.Z."/>
            <person name="Indrioko S."/>
            <person name="Kosugi Y."/>
            <person name="Izuno A."/>
            <person name="Isagi Y."/>
            <person name="Lee S.L."/>
            <person name="Shimizu K.K."/>
        </authorList>
    </citation>
    <scope>NUCLEOTIDE SEQUENCE [LARGE SCALE GENOMIC DNA]</scope>
    <source>
        <strain evidence="1">214</strain>
    </source>
</reference>
<proteinExistence type="predicted"/>
<dbReference type="AlphaFoldDB" id="A0AAV5JR21"/>
<gene>
    <name evidence="1" type="ORF">SLEP1_g24249</name>
</gene>
<keyword evidence="2" id="KW-1185">Reference proteome</keyword>
<accession>A0AAV5JR21</accession>
<dbReference type="Proteomes" id="UP001054252">
    <property type="component" value="Unassembled WGS sequence"/>
</dbReference>
<evidence type="ECO:0000313" key="1">
    <source>
        <dbReference type="EMBL" id="GKV13200.1"/>
    </source>
</evidence>
<sequence length="37" mass="4243">MLILSASYPEGAKIAMYFRALVVENERYAYHDGNVCF</sequence>